<reference evidence="12" key="2">
    <citation type="submission" date="2025-08" db="UniProtKB">
        <authorList>
            <consortium name="Ensembl"/>
        </authorList>
    </citation>
    <scope>IDENTIFICATION</scope>
</reference>
<evidence type="ECO:0000313" key="12">
    <source>
        <dbReference type="Ensembl" id="ENSOTSP00005142898.1"/>
    </source>
</evidence>
<organism evidence="12 13">
    <name type="scientific">Oncorhynchus tshawytscha</name>
    <name type="common">Chinook salmon</name>
    <name type="synonym">Salmo tshawytscha</name>
    <dbReference type="NCBI Taxonomy" id="74940"/>
    <lineage>
        <taxon>Eukaryota</taxon>
        <taxon>Metazoa</taxon>
        <taxon>Chordata</taxon>
        <taxon>Craniata</taxon>
        <taxon>Vertebrata</taxon>
        <taxon>Euteleostomi</taxon>
        <taxon>Actinopterygii</taxon>
        <taxon>Neopterygii</taxon>
        <taxon>Teleostei</taxon>
        <taxon>Protacanthopterygii</taxon>
        <taxon>Salmoniformes</taxon>
        <taxon>Salmonidae</taxon>
        <taxon>Salmoninae</taxon>
        <taxon>Oncorhynchus</taxon>
    </lineage>
</organism>
<feature type="disulfide bond" evidence="10">
    <location>
        <begin position="193"/>
        <end position="198"/>
    </location>
</feature>
<dbReference type="AlphaFoldDB" id="A0AAZ3RPA9"/>
<dbReference type="Gene3D" id="2.40.50.120">
    <property type="match status" value="1"/>
</dbReference>
<dbReference type="InterPro" id="IPR001134">
    <property type="entry name" value="Netrin_domain"/>
</dbReference>
<evidence type="ECO:0000256" key="5">
    <source>
        <dbReference type="ARBA" id="ARBA00022608"/>
    </source>
</evidence>
<keyword evidence="6" id="KW-0646">Protease inhibitor</keyword>
<dbReference type="InterPro" id="IPR008993">
    <property type="entry name" value="TIMP-like_OB-fold"/>
</dbReference>
<dbReference type="GO" id="GO:0031012">
    <property type="term" value="C:extracellular matrix"/>
    <property type="evidence" value="ECO:0007669"/>
    <property type="project" value="TreeGrafter"/>
</dbReference>
<reference evidence="12" key="3">
    <citation type="submission" date="2025-09" db="UniProtKB">
        <authorList>
            <consortium name="Ensembl"/>
        </authorList>
    </citation>
    <scope>IDENTIFICATION</scope>
</reference>
<keyword evidence="13" id="KW-1185">Reference proteome</keyword>
<dbReference type="GeneTree" id="ENSGT01020000230367"/>
<dbReference type="GO" id="GO:0009725">
    <property type="term" value="P:response to hormone"/>
    <property type="evidence" value="ECO:0007669"/>
    <property type="project" value="TreeGrafter"/>
</dbReference>
<evidence type="ECO:0000259" key="11">
    <source>
        <dbReference type="PROSITE" id="PS50189"/>
    </source>
</evidence>
<proteinExistence type="inferred from homology"/>
<dbReference type="InterPro" id="IPR027465">
    <property type="entry name" value="TIMP_C"/>
</dbReference>
<dbReference type="Gene3D" id="3.90.370.10">
    <property type="entry name" value="Tissue inhibitor of metalloproteinase-1. Chain B, domain 1"/>
    <property type="match status" value="1"/>
</dbReference>
<evidence type="ECO:0000256" key="9">
    <source>
        <dbReference type="ARBA" id="ARBA00030102"/>
    </source>
</evidence>
<dbReference type="PANTHER" id="PTHR11844:SF24">
    <property type="entry name" value="METALLOPROTEINASE INHIBITOR 2"/>
    <property type="match status" value="1"/>
</dbReference>
<gene>
    <name evidence="12" type="primary">LOC121844922</name>
</gene>
<evidence type="ECO:0000256" key="2">
    <source>
        <dbReference type="ARBA" id="ARBA00011027"/>
    </source>
</evidence>
<comment type="similarity">
    <text evidence="2">Belongs to the protease inhibitor I35 (TIMP) family.</text>
</comment>
<dbReference type="PANTHER" id="PTHR11844">
    <property type="entry name" value="METALLOPROTEASE INHIBITOR"/>
    <property type="match status" value="1"/>
</dbReference>
<evidence type="ECO:0000256" key="8">
    <source>
        <dbReference type="ARBA" id="ARBA00023215"/>
    </source>
</evidence>
<keyword evidence="5" id="KW-0483">Metalloprotease inhibitor</keyword>
<evidence type="ECO:0000256" key="6">
    <source>
        <dbReference type="ARBA" id="ARBA00022690"/>
    </source>
</evidence>
<feature type="disulfide bond" evidence="10">
    <location>
        <begin position="188"/>
        <end position="229"/>
    </location>
</feature>
<keyword evidence="8" id="KW-0481">Metalloenzyme inhibitor</keyword>
<dbReference type="PROSITE" id="PS50189">
    <property type="entry name" value="NTR"/>
    <property type="match status" value="1"/>
</dbReference>
<evidence type="ECO:0000313" key="13">
    <source>
        <dbReference type="Proteomes" id="UP000694402"/>
    </source>
</evidence>
<feature type="disulfide bond" evidence="10">
    <location>
        <begin position="206"/>
        <end position="221"/>
    </location>
</feature>
<dbReference type="GO" id="GO:0051045">
    <property type="term" value="P:negative regulation of membrane protein ectodomain proteolysis"/>
    <property type="evidence" value="ECO:0007669"/>
    <property type="project" value="TreeGrafter"/>
</dbReference>
<keyword evidence="4" id="KW-0964">Secreted</keyword>
<dbReference type="GO" id="GO:0005615">
    <property type="term" value="C:extracellular space"/>
    <property type="evidence" value="ECO:0007669"/>
    <property type="project" value="TreeGrafter"/>
</dbReference>
<keyword evidence="7 10" id="KW-1015">Disulfide bond</keyword>
<evidence type="ECO:0000256" key="3">
    <source>
        <dbReference type="ARBA" id="ARBA00013520"/>
    </source>
</evidence>
<dbReference type="GO" id="GO:0002020">
    <property type="term" value="F:protease binding"/>
    <property type="evidence" value="ECO:0007669"/>
    <property type="project" value="TreeGrafter"/>
</dbReference>
<evidence type="ECO:0000256" key="7">
    <source>
        <dbReference type="ARBA" id="ARBA00023157"/>
    </source>
</evidence>
<comment type="subcellular location">
    <subcellularLocation>
        <location evidence="1">Secreted</location>
    </subcellularLocation>
</comment>
<protein>
    <recommendedName>
        <fullName evidence="3">Metalloproteinase inhibitor 2</fullName>
    </recommendedName>
    <alternativeName>
        <fullName evidence="9">Tissue inhibitor of metalloproteinases 2</fullName>
    </alternativeName>
</protein>
<evidence type="ECO:0000256" key="10">
    <source>
        <dbReference type="PIRSR" id="PIRSR601820-3"/>
    </source>
</evidence>
<dbReference type="Ensembl" id="ENSOTST00005179672.1">
    <property type="protein sequence ID" value="ENSOTSP00005142898.1"/>
    <property type="gene ID" value="ENSOTSG00005034659.2"/>
</dbReference>
<name>A0AAZ3RPA9_ONCTS</name>
<accession>A0AAZ3RPA9</accession>
<dbReference type="GO" id="GO:0034097">
    <property type="term" value="P:response to cytokine"/>
    <property type="evidence" value="ECO:0007669"/>
    <property type="project" value="TreeGrafter"/>
</dbReference>
<dbReference type="SMART" id="SM00206">
    <property type="entry name" value="NTR"/>
    <property type="match status" value="1"/>
</dbReference>
<dbReference type="SUPFAM" id="SSF50242">
    <property type="entry name" value="TIMP-like"/>
    <property type="match status" value="1"/>
</dbReference>
<evidence type="ECO:0000256" key="4">
    <source>
        <dbReference type="ARBA" id="ARBA00022525"/>
    </source>
</evidence>
<sequence>MISLKGKYFEELSIGLGTVSKEIESSVLYASRFHSSNPFVIFWRPRNSIPNDSVCKQLFHYSGRSVPLAGRRHRRRLQMLPSASSTGFLQCRMIRAKVVGKEAVSNAIKYDIQQIKMFKGCDQVIHAIYTYTTSCSVTLEINKEYLFTGKLKTGRMSITLCGYNPPWEDLSAAQKNSLTHLYQSGCDCKIIRCTSLPCPISTSDTCLWTDWGTDNGQNLACIKRPDGSCAW</sequence>
<dbReference type="Pfam" id="PF00965">
    <property type="entry name" value="TIMP"/>
    <property type="match status" value="1"/>
</dbReference>
<dbReference type="Proteomes" id="UP000694402">
    <property type="component" value="Unassembled WGS sequence"/>
</dbReference>
<evidence type="ECO:0000256" key="1">
    <source>
        <dbReference type="ARBA" id="ARBA00004613"/>
    </source>
</evidence>
<dbReference type="InterPro" id="IPR001820">
    <property type="entry name" value="TIMP"/>
</dbReference>
<dbReference type="GO" id="GO:0008191">
    <property type="term" value="F:metalloendopeptidase inhibitor activity"/>
    <property type="evidence" value="ECO:0007669"/>
    <property type="project" value="InterPro"/>
</dbReference>
<feature type="domain" description="NTR" evidence="11">
    <location>
        <begin position="66"/>
        <end position="186"/>
    </location>
</feature>
<reference evidence="13" key="1">
    <citation type="journal article" date="2018" name="PLoS ONE">
        <title>Chinook salmon (Oncorhynchus tshawytscha) genome and transcriptome.</title>
        <authorList>
            <person name="Christensen K.A."/>
            <person name="Leong J.S."/>
            <person name="Sakhrani D."/>
            <person name="Biagi C.A."/>
            <person name="Minkley D.R."/>
            <person name="Withler R.E."/>
            <person name="Rondeau E.B."/>
            <person name="Koop B.F."/>
            <person name="Devlin R.H."/>
        </authorList>
    </citation>
    <scope>NUCLEOTIDE SEQUENCE [LARGE SCALE GENOMIC DNA]</scope>
</reference>